<dbReference type="OMA" id="HECRENN"/>
<feature type="compositionally biased region" description="Low complexity" evidence="2">
    <location>
        <begin position="2116"/>
        <end position="2129"/>
    </location>
</feature>
<organism evidence="8 9">
    <name type="scientific">Plasmodium falciparum (isolate HB3)</name>
    <dbReference type="NCBI Taxonomy" id="137071"/>
    <lineage>
        <taxon>Eukaryota</taxon>
        <taxon>Sar</taxon>
        <taxon>Alveolata</taxon>
        <taxon>Apicomplexa</taxon>
        <taxon>Aconoidasida</taxon>
        <taxon>Haemosporida</taxon>
        <taxon>Plasmodiidae</taxon>
        <taxon>Plasmodium</taxon>
        <taxon>Plasmodium (Laverania)</taxon>
    </lineage>
</organism>
<evidence type="ECO:0000259" key="5">
    <source>
        <dbReference type="Pfam" id="PF15445"/>
    </source>
</evidence>
<feature type="compositionally biased region" description="Basic and acidic residues" evidence="2">
    <location>
        <begin position="801"/>
        <end position="820"/>
    </location>
</feature>
<dbReference type="GO" id="GO:0016020">
    <property type="term" value="C:membrane"/>
    <property type="evidence" value="ECO:0007669"/>
    <property type="project" value="InterPro"/>
</dbReference>
<feature type="region of interest" description="Disordered" evidence="2">
    <location>
        <begin position="759"/>
        <end position="786"/>
    </location>
</feature>
<evidence type="ECO:0000259" key="7">
    <source>
        <dbReference type="Pfam" id="PF22672"/>
    </source>
</evidence>
<feature type="domain" description="Plasmodium falciparum erythrocyte membrane protein-1 N-terminal segment" evidence="6">
    <location>
        <begin position="13"/>
        <end position="49"/>
    </location>
</feature>
<dbReference type="InterPro" id="IPR008602">
    <property type="entry name" value="Duffy-antigen-binding"/>
</dbReference>
<feature type="region of interest" description="Disordered" evidence="2">
    <location>
        <begin position="2223"/>
        <end position="2255"/>
    </location>
</feature>
<dbReference type="Pfam" id="PF05424">
    <property type="entry name" value="Duffy_binding"/>
    <property type="match status" value="4"/>
</dbReference>
<evidence type="ECO:0000259" key="3">
    <source>
        <dbReference type="Pfam" id="PF03011"/>
    </source>
</evidence>
<dbReference type="Pfam" id="PF15447">
    <property type="entry name" value="NTS"/>
    <property type="match status" value="1"/>
</dbReference>
<dbReference type="InterPro" id="IPR044932">
    <property type="entry name" value="PfEMP1_ATS_sf"/>
</dbReference>
<dbReference type="Gene3D" id="1.20.58.830">
    <property type="match status" value="4"/>
</dbReference>
<dbReference type="Pfam" id="PF15445">
    <property type="entry name" value="ATS"/>
    <property type="match status" value="1"/>
</dbReference>
<evidence type="ECO:0000313" key="8">
    <source>
        <dbReference type="EMBL" id="KOB62744.1"/>
    </source>
</evidence>
<dbReference type="Proteomes" id="UP000054289">
    <property type="component" value="Unassembled WGS sequence"/>
</dbReference>
<dbReference type="InterPro" id="IPR029211">
    <property type="entry name" value="PfEMP1_ATS"/>
</dbReference>
<feature type="domain" description="Duffy-antigen binding" evidence="4">
    <location>
        <begin position="843"/>
        <end position="1017"/>
    </location>
</feature>
<feature type="compositionally biased region" description="Polar residues" evidence="2">
    <location>
        <begin position="2130"/>
        <end position="2146"/>
    </location>
</feature>
<dbReference type="EMBL" id="CH672094">
    <property type="protein sequence ID" value="KOB62744.1"/>
    <property type="molecule type" value="Genomic_DNA"/>
</dbReference>
<protein>
    <submittedName>
        <fullName evidence="8">PfEMP1</fullName>
    </submittedName>
</protein>
<evidence type="ECO:0000256" key="1">
    <source>
        <dbReference type="SAM" id="Coils"/>
    </source>
</evidence>
<dbReference type="FunFam" id="1.10.1900.40:FF:000001">
    <property type="entry name" value="Erythrocyte membrane protein 1"/>
    <property type="match status" value="1"/>
</dbReference>
<keyword evidence="1" id="KW-0175">Coiled coil</keyword>
<dbReference type="InterPro" id="IPR004258">
    <property type="entry name" value="DBL"/>
</dbReference>
<reference evidence="8 9" key="1">
    <citation type="submission" date="2006-03" db="EMBL/GenBank/DDBJ databases">
        <title>Annotation of Plasmodium falciparum HB3.</title>
        <authorList>
            <consortium name="The Broad Institute Genome Sequencing Platform"/>
            <person name="Volkman S.K."/>
            <person name="Neafsey D.E."/>
            <person name="Dash A.P."/>
            <person name="Chitnis C.E."/>
            <person name="Hartl D.L."/>
            <person name="Young S.K."/>
            <person name="Zeng Q."/>
            <person name="Koehrsen M."/>
            <person name="Alvarado L."/>
            <person name="Berlin A."/>
            <person name="Borenstein D."/>
            <person name="Chapman S.B."/>
            <person name="Chen Z."/>
            <person name="Engels R."/>
            <person name="Freedman E."/>
            <person name="Gellesch M."/>
            <person name="Goldberg J."/>
            <person name="Griggs A."/>
            <person name="Gujja S."/>
            <person name="Heilman E.R."/>
            <person name="Heiman D.I."/>
            <person name="Howarth C."/>
            <person name="Jen D."/>
            <person name="Larson L."/>
            <person name="Mehta T."/>
            <person name="Neiman D."/>
            <person name="Park D."/>
            <person name="Pearson M."/>
            <person name="Roberts A."/>
            <person name="Saif S."/>
            <person name="Shea T."/>
            <person name="Shenoy N."/>
            <person name="Sisk P."/>
            <person name="Stolte C."/>
            <person name="Sykes S."/>
            <person name="Walk T."/>
            <person name="White J."/>
            <person name="Yandava C."/>
            <person name="Haas B."/>
            <person name="Henn M.R."/>
            <person name="Nusbaum C."/>
            <person name="Birren B."/>
        </authorList>
    </citation>
    <scope>NUCLEOTIDE SEQUENCE [LARGE SCALE GENOMIC DNA]</scope>
    <source>
        <strain evidence="8">HB3</strain>
    </source>
</reference>
<evidence type="ECO:0000259" key="4">
    <source>
        <dbReference type="Pfam" id="PF05424"/>
    </source>
</evidence>
<reference evidence="9" key="2">
    <citation type="submission" date="2006-03" db="EMBL/GenBank/DDBJ databases">
        <title>The genome sequence of the Plasmodium falciparum HB3.</title>
        <authorList>
            <consortium name="The Broad Institute Genome Sequencing Platform"/>
            <person name="Birren B."/>
            <person name="Lander E."/>
            <person name="Galagan J."/>
            <person name="Nusbaum C."/>
            <person name="Devon K."/>
            <person name="Henn M."/>
            <person name="Jaffe D."/>
            <person name="Butler J."/>
            <person name="Alvarez P."/>
            <person name="Gnerre S."/>
            <person name="Grabherr M."/>
            <person name="Kleber M."/>
            <person name="Mauceli E."/>
            <person name="Brockman W."/>
            <person name="MacCallum I.A."/>
            <person name="Rounsley S."/>
            <person name="Young S."/>
            <person name="LaButti K."/>
            <person name="Pushparaj V."/>
            <person name="DeCaprio D."/>
            <person name="Crawford M."/>
            <person name="Koehrsen M."/>
            <person name="Engels R."/>
            <person name="Montgomery P."/>
            <person name="Pearson M."/>
            <person name="Howarth C."/>
            <person name="Larson L."/>
            <person name="Luoma S."/>
            <person name="White J."/>
            <person name="Kodira C."/>
            <person name="Zeng Q."/>
            <person name="Oleary S."/>
            <person name="Yandava C."/>
            <person name="Alvarado L."/>
            <person name="Wirth D."/>
            <person name="Volkman S."/>
            <person name="Hartl D."/>
        </authorList>
    </citation>
    <scope>NUCLEOTIDE SEQUENCE [LARGE SCALE GENOMIC DNA]</scope>
</reference>
<dbReference type="FunFam" id="1.20.58.830:FF:000021">
    <property type="entry name" value="Erythrocyte membrane protein 1, PfEMP1"/>
    <property type="match status" value="1"/>
</dbReference>
<dbReference type="KEGG" id="pfh:PFHG_04277"/>
<dbReference type="InterPro" id="IPR054595">
    <property type="entry name" value="DBL_C"/>
</dbReference>
<feature type="compositionally biased region" description="Polar residues" evidence="2">
    <location>
        <begin position="2233"/>
        <end position="2250"/>
    </location>
</feature>
<feature type="region of interest" description="Disordered" evidence="2">
    <location>
        <begin position="716"/>
        <end position="741"/>
    </location>
</feature>
<feature type="coiled-coil region" evidence="1">
    <location>
        <begin position="194"/>
        <end position="221"/>
    </location>
</feature>
<dbReference type="Gene3D" id="1.10.1900.40">
    <property type="entry name" value="Acidic terminal segments, variant surface antigen of PfEMP1"/>
    <property type="match status" value="2"/>
</dbReference>
<evidence type="ECO:0000259" key="6">
    <source>
        <dbReference type="Pfam" id="PF15447"/>
    </source>
</evidence>
<dbReference type="Gene3D" id="1.20.58.1930">
    <property type="match status" value="1"/>
</dbReference>
<dbReference type="Gene3D" id="1.20.1310.20">
    <property type="entry name" value="Duffy-antigen binding domain"/>
    <property type="match status" value="4"/>
</dbReference>
<feature type="domain" description="Plasmodium falciparum erythrocyte membrane protein 1 acidic terminal segment" evidence="5">
    <location>
        <begin position="1998"/>
        <end position="2467"/>
    </location>
</feature>
<accession>A0A0L7KIN1</accession>
<feature type="domain" description="Duffy-binding-like" evidence="7">
    <location>
        <begin position="1762"/>
        <end position="1903"/>
    </location>
</feature>
<dbReference type="FunFam" id="1.10.1900.40:FF:000002">
    <property type="entry name" value="Erythrocyte membrane protein 1, PfEMP1"/>
    <property type="match status" value="1"/>
</dbReference>
<feature type="region of interest" description="Disordered" evidence="2">
    <location>
        <begin position="1710"/>
        <end position="1748"/>
    </location>
</feature>
<feature type="domain" description="Duffy-antigen binding" evidence="4">
    <location>
        <begin position="1575"/>
        <end position="1758"/>
    </location>
</feature>
<dbReference type="InterPro" id="IPR029210">
    <property type="entry name" value="PfEMP1_NTS"/>
</dbReference>
<dbReference type="InterPro" id="IPR042202">
    <property type="entry name" value="Duffy-ag-bd_sf"/>
</dbReference>
<proteinExistence type="predicted"/>
<dbReference type="SUPFAM" id="SSF140924">
    <property type="entry name" value="Duffy binding domain-like"/>
    <property type="match status" value="5"/>
</dbReference>
<feature type="compositionally biased region" description="Polar residues" evidence="2">
    <location>
        <begin position="1719"/>
        <end position="1739"/>
    </location>
</feature>
<feature type="domain" description="Duffy-antigen binding" evidence="4">
    <location>
        <begin position="1253"/>
        <end position="1416"/>
    </location>
</feature>
<feature type="domain" description="Duffy-binding-like" evidence="3">
    <location>
        <begin position="571"/>
        <end position="714"/>
    </location>
</feature>
<dbReference type="Pfam" id="PF22672">
    <property type="entry name" value="DBL_C"/>
    <property type="match status" value="2"/>
</dbReference>
<feature type="region of interest" description="Disordered" evidence="2">
    <location>
        <begin position="2116"/>
        <end position="2146"/>
    </location>
</feature>
<feature type="domain" description="Duffy-binding-like" evidence="7">
    <location>
        <begin position="303"/>
        <end position="462"/>
    </location>
</feature>
<feature type="domain" description="Duffy-antigen binding" evidence="4">
    <location>
        <begin position="109"/>
        <end position="299"/>
    </location>
</feature>
<evidence type="ECO:0000313" key="9">
    <source>
        <dbReference type="Proteomes" id="UP000054289"/>
    </source>
</evidence>
<dbReference type="Pfam" id="PF03011">
    <property type="entry name" value="PFEMP"/>
    <property type="match status" value="1"/>
</dbReference>
<dbReference type="GO" id="GO:0046789">
    <property type="term" value="F:host cell surface receptor binding"/>
    <property type="evidence" value="ECO:0007669"/>
    <property type="project" value="InterPro"/>
</dbReference>
<evidence type="ECO:0000256" key="2">
    <source>
        <dbReference type="SAM" id="MobiDB-lite"/>
    </source>
</evidence>
<gene>
    <name evidence="8" type="ORF">PFHG_04277</name>
</gene>
<name>A0A0L7KIN1_PLAFX</name>
<sequence>MGPPGITGTEDLSAKHMFDRIGAEVQKEAHKDALARSYNDLQGFISRASYKGINTNAKNACELDHNYESSVTTGHSDPCENRWDIRFSDIYEGQCTNKKIKGNDNDEVGACAPYRRLHVCDRNLEEIKPVDITNANFLVDVLLAAKHEGQSIKTEYNEKNGDYKSGLCTVLARSFADIGDIIRGKDLYLGNKKQNQTDREKERLQQNLKEIFKKIHEKLEQPAKERYEGDEANNFFKLREDWWNANRQQIWKAITCNVPEDAKYLEKKDGRAYGCTHTSCHCAVGDVLTNFDYVPQYLRWFDEWTEEFCRLRRKKIEILEKICRGKNDSGQPKYCSRNGCDCEQTINKIGRIRLGNGCTNCLFACNRYIDWINNKKKEFLKQKKKYDKVINRTYSQETGLSNNIINKYDNKFYKELRNQYGSLQNFLQLLNKEKECLEKPHVEGNIKHINFSNANDTFYRSKYCESCPECGVVFKNGQFIEREEDGRCIKEERDRTKEPKITFIDFLLNEEEGNDIVKKLKPFCGHTVSKKYEEIEKWKCSHYEDTDNDCEMQKNGKDNKKHYKIMPFVVFVEFWVTHMLKDSIDWRKYINRCINNTTSNKCKKGCKNNCECFKKWIKKKQVEWNDIKAHYKYETGFNGWDRYGTLELFLEEDFFEDIKKAYGNEEAVDRIKKLKKDHASNKEEDPSTAKYAIDLLLEHELDEADLCLDTHLEDEDCSDDDDDHQEQPIVKSNPCGGQNGRKYPVLANKAAQLMHHKAKTQLTSRAGGRSALKGDASKGTYKKNRKPQELSNICNITLQHSNDDRSHGEPCKGKDGGQDGVRMKIGKDWENVKENVKTSYKEVYLPPRREHMCTSNLENLDFDSVIKNDKASHSLLGDVLLSAKMDAQKIKDLYQQQNGKSELTDPNYQETVCRAIRYSFADLGDIIKGTDLWEANPGEKNTQRRLETVFGKIKRHLMGKDKDKYKDDDYKHTKLRSDWWEANRHQVWRAMKCAIENDKDMKCNGIPIEDYIPQRLRWMTEWAEWFCKMQSQEYENLVTNCAGCMNKNKNGGKGCTQGDNDCTTCDKQCKEYGEKIKKWKDQWTKMDEIYQFLYLQARTVRDRTAFDNPNDQQVVEFFKELQKEIKNSDSKRPKRSAPGVTALTPNTDVYSTAAGYIHQELPNVGCNTQTEFCKNGKGEKYTFENPPPLYKEACNCENNTKPQPAPKKEEEACNMVNTILSAHAGKNEIDSCNEKNDRTWNCSDDTFNEHNKGACMPPRRQSLCIHDLKELTKNSSKEQLREAFIKCAAIETHFLWIYYKNKNSSIVDTQLQNGNIPDEFKRIMYYTFGDYRDICLGTDISSDSNIKGISQKVNDILNSQYGKTHEQNITPKTWWEKNKNDIWQGILCALPHSDQLKNKPEYKTPPEEFAQTPQFLRWFTEWGDQFCRERGVKIKELKEGCKDYECKKRDDDKKKACVKACKEYQTWLQGWKDQYKQQSAKFDRDKKDRKFENTSAQEDVDVSSANEYLNEQLKKLCEDEKFSCMENFSQQVEETELSGQNILPEDLDYPPKEIGEKCKCAIPPEPMSCVEKTAQKLRKIAEKNVEPQLKVNELLKKIQEVANNEGDDIVHKLLAQNPCNESIICDAMKYSFADLADIIRGTNIYKGPNGTNVLEQKLKTVFQSIYDKWKSTKENNQDKYPDLPSFRSAWWDANRKEVWKAMTCNAPKDAHLKKRINNPGDTSKSMDSPNTDTQTQQTKKCGHNTEPPDYDYIPERYRFLQEWSEYYCKALNKKKDEIKNECPENLKNCTECGNNADGTKSQNCKKCKQKCKDYSNFVENWKKKLEEEKDSYSDIYIKGSTASNSEISTDYVKKFFQKLSRECSYVSTIDHYVHESTHCKDYLYPETNSNGSNYAFSKYPNEYEKACKCNETPLPTQSGNNLISFIKNSIDFPHVPGLTKVTKIAPRIPKSIKNIIPDAHTIHAIVARSFPYFVPFFQEDDKTPPTHNILNDVLPSAIPVGIALALTSIAFLYLKKKPKTPVDLLRVLDIHKGDYGMPTFKSSNRYIPYVSDTYKGKTYIYMEGDSDEDKYAFMSDTTDITSSSESEYEELDINDIYVPRAPKYKTLIEVVLEPSGNNTTASGNNTTASDTQNDIQNDGIPSSKITDNEWNTLKDEFISNMLQNQPNTEPNILHDNLDNNTHPTMSRDNMEEKPFIMFIQDRNLLNGEEYNYDMFNSGKNGPYSDKNDLYSGNHDSLSGNRDPTSDNRGLTSGKHDSYSGIDLINDSLSGNKHIDIYDELLKRKENELFGTNHVKQTSIHSVAKLTNSDPIHNQLELFHKWLDRHRDMCEKWENHHERLAKLKEEWENETHSGDINSGIPSGNHVLNTDVSIQIHMDNPKPINEFSNMDTYPNNSSMDTILEDLDKTFNEPYYYDMYDDDIYYDVNDHDTSTVDSNAMDVPSKVQIEMDVNTKLVKEKYPIGDVWDI</sequence>
<feature type="region of interest" description="Disordered" evidence="2">
    <location>
        <begin position="800"/>
        <end position="820"/>
    </location>
</feature>